<proteinExistence type="predicted"/>
<name>A0A3L6SXX0_PANMI</name>
<keyword evidence="2" id="KW-0479">Metal-binding</keyword>
<keyword evidence="1" id="KW-0349">Heme</keyword>
<evidence type="ECO:0000256" key="3">
    <source>
        <dbReference type="ARBA" id="ARBA00023002"/>
    </source>
</evidence>
<dbReference type="SUPFAM" id="SSF48264">
    <property type="entry name" value="Cytochrome P450"/>
    <property type="match status" value="1"/>
</dbReference>
<dbReference type="PANTHER" id="PTHR47947">
    <property type="entry name" value="CYTOCHROME P450 82C3-RELATED"/>
    <property type="match status" value="1"/>
</dbReference>
<sequence length="142" mass="16094">MVAKLWRAGPGSVALKATAYEFVVNLIMAMVAGKRMQQEEVLRFKAMTEAAHAATGAANRHDFIPVLRLLDFGRTARRLAALARERHQFGQSLVDDYRRLRHPRSSASEPETPRTVIGDLLRDVALRYPTSRRRLAKRRTGR</sequence>
<evidence type="ECO:0000256" key="2">
    <source>
        <dbReference type="ARBA" id="ARBA00022723"/>
    </source>
</evidence>
<reference evidence="6" key="1">
    <citation type="journal article" date="2019" name="Nat. Commun.">
        <title>The genome of broomcorn millet.</title>
        <authorList>
            <person name="Zou C."/>
            <person name="Miki D."/>
            <person name="Li D."/>
            <person name="Tang Q."/>
            <person name="Xiao L."/>
            <person name="Rajput S."/>
            <person name="Deng P."/>
            <person name="Jia W."/>
            <person name="Huang R."/>
            <person name="Zhang M."/>
            <person name="Sun Y."/>
            <person name="Hu J."/>
            <person name="Fu X."/>
            <person name="Schnable P.S."/>
            <person name="Li F."/>
            <person name="Zhang H."/>
            <person name="Feng B."/>
            <person name="Zhu X."/>
            <person name="Liu R."/>
            <person name="Schnable J.C."/>
            <person name="Zhu J.-K."/>
            <person name="Zhang H."/>
        </authorList>
    </citation>
    <scope>NUCLEOTIDE SEQUENCE [LARGE SCALE GENOMIC DNA]</scope>
</reference>
<keyword evidence="6" id="KW-1185">Reference proteome</keyword>
<comment type="caution">
    <text evidence="5">The sequence shown here is derived from an EMBL/GenBank/DDBJ whole genome shotgun (WGS) entry which is preliminary data.</text>
</comment>
<gene>
    <name evidence="5" type="ORF">C2845_PM05G03380</name>
</gene>
<evidence type="ECO:0000256" key="1">
    <source>
        <dbReference type="ARBA" id="ARBA00022617"/>
    </source>
</evidence>
<dbReference type="Gene3D" id="1.10.630.10">
    <property type="entry name" value="Cytochrome P450"/>
    <property type="match status" value="1"/>
</dbReference>
<evidence type="ECO:0000313" key="5">
    <source>
        <dbReference type="EMBL" id="RLN29279.1"/>
    </source>
</evidence>
<dbReference type="AlphaFoldDB" id="A0A3L6SXX0"/>
<dbReference type="GO" id="GO:0005506">
    <property type="term" value="F:iron ion binding"/>
    <property type="evidence" value="ECO:0007669"/>
    <property type="project" value="InterPro"/>
</dbReference>
<dbReference type="InterPro" id="IPR036396">
    <property type="entry name" value="Cyt_P450_sf"/>
</dbReference>
<dbReference type="Proteomes" id="UP000275267">
    <property type="component" value="Unassembled WGS sequence"/>
</dbReference>
<dbReference type="InterPro" id="IPR050651">
    <property type="entry name" value="Plant_Cytochrome_P450_Monoox"/>
</dbReference>
<protein>
    <submittedName>
        <fullName evidence="5">Cytochrome P450 81D1</fullName>
    </submittedName>
</protein>
<dbReference type="GO" id="GO:0020037">
    <property type="term" value="F:heme binding"/>
    <property type="evidence" value="ECO:0007669"/>
    <property type="project" value="InterPro"/>
</dbReference>
<dbReference type="GO" id="GO:0016705">
    <property type="term" value="F:oxidoreductase activity, acting on paired donors, with incorporation or reduction of molecular oxygen"/>
    <property type="evidence" value="ECO:0007669"/>
    <property type="project" value="InterPro"/>
</dbReference>
<evidence type="ECO:0000313" key="6">
    <source>
        <dbReference type="Proteomes" id="UP000275267"/>
    </source>
</evidence>
<evidence type="ECO:0000256" key="4">
    <source>
        <dbReference type="ARBA" id="ARBA00023004"/>
    </source>
</evidence>
<keyword evidence="4" id="KW-0408">Iron</keyword>
<dbReference type="OrthoDB" id="692717at2759"/>
<organism evidence="5 6">
    <name type="scientific">Panicum miliaceum</name>
    <name type="common">Proso millet</name>
    <name type="synonym">Broomcorn millet</name>
    <dbReference type="NCBI Taxonomy" id="4540"/>
    <lineage>
        <taxon>Eukaryota</taxon>
        <taxon>Viridiplantae</taxon>
        <taxon>Streptophyta</taxon>
        <taxon>Embryophyta</taxon>
        <taxon>Tracheophyta</taxon>
        <taxon>Spermatophyta</taxon>
        <taxon>Magnoliopsida</taxon>
        <taxon>Liliopsida</taxon>
        <taxon>Poales</taxon>
        <taxon>Poaceae</taxon>
        <taxon>PACMAD clade</taxon>
        <taxon>Panicoideae</taxon>
        <taxon>Panicodae</taxon>
        <taxon>Paniceae</taxon>
        <taxon>Panicinae</taxon>
        <taxon>Panicum</taxon>
        <taxon>Panicum sect. Panicum</taxon>
    </lineage>
</organism>
<dbReference type="EMBL" id="PQIB02000003">
    <property type="protein sequence ID" value="RLN29279.1"/>
    <property type="molecule type" value="Genomic_DNA"/>
</dbReference>
<accession>A0A3L6SXX0</accession>
<dbReference type="GO" id="GO:0004497">
    <property type="term" value="F:monooxygenase activity"/>
    <property type="evidence" value="ECO:0007669"/>
    <property type="project" value="InterPro"/>
</dbReference>
<dbReference type="STRING" id="4540.A0A3L6SXX0"/>
<keyword evidence="3" id="KW-0560">Oxidoreductase</keyword>
<dbReference type="PANTHER" id="PTHR47947:SF6">
    <property type="entry name" value="CYTOCHROME P450"/>
    <property type="match status" value="1"/>
</dbReference>